<feature type="domain" description="SHSP" evidence="4">
    <location>
        <begin position="31"/>
        <end position="143"/>
    </location>
</feature>
<name>A0A3A6PR07_9EURY</name>
<evidence type="ECO:0000256" key="3">
    <source>
        <dbReference type="SAM" id="MobiDB-lite"/>
    </source>
</evidence>
<dbReference type="SUPFAM" id="SSF49764">
    <property type="entry name" value="HSP20-like chaperones"/>
    <property type="match status" value="1"/>
</dbReference>
<evidence type="ECO:0000256" key="2">
    <source>
        <dbReference type="RuleBase" id="RU003616"/>
    </source>
</evidence>
<keyword evidence="6" id="KW-1185">Reference proteome</keyword>
<accession>A0A3A6PR07</accession>
<dbReference type="CDD" id="cd06464">
    <property type="entry name" value="ACD_sHsps-like"/>
    <property type="match status" value="1"/>
</dbReference>
<dbReference type="EMBL" id="QKNY01000005">
    <property type="protein sequence ID" value="RJX44113.1"/>
    <property type="molecule type" value="Genomic_DNA"/>
</dbReference>
<dbReference type="InterPro" id="IPR008978">
    <property type="entry name" value="HSP20-like_chaperone"/>
</dbReference>
<evidence type="ECO:0000313" key="5">
    <source>
        <dbReference type="EMBL" id="RJX44113.1"/>
    </source>
</evidence>
<dbReference type="RefSeq" id="WP_120101445.1">
    <property type="nucleotide sequence ID" value="NZ_QKNY01000005.1"/>
</dbReference>
<dbReference type="AlphaFoldDB" id="A0A3A6PR07"/>
<organism evidence="5 6">
    <name type="scientific">Halonotius aquaticus</name>
    <dbReference type="NCBI Taxonomy" id="2216978"/>
    <lineage>
        <taxon>Archaea</taxon>
        <taxon>Methanobacteriati</taxon>
        <taxon>Methanobacteriota</taxon>
        <taxon>Stenosarchaea group</taxon>
        <taxon>Halobacteria</taxon>
        <taxon>Halobacteriales</taxon>
        <taxon>Haloferacaceae</taxon>
        <taxon>Halonotius</taxon>
    </lineage>
</organism>
<dbReference type="PANTHER" id="PTHR11527">
    <property type="entry name" value="HEAT-SHOCK PROTEIN 20 FAMILY MEMBER"/>
    <property type="match status" value="1"/>
</dbReference>
<gene>
    <name evidence="5" type="ORF">DM826_03290</name>
</gene>
<dbReference type="OrthoDB" id="198277at2157"/>
<dbReference type="Gene3D" id="2.60.40.790">
    <property type="match status" value="1"/>
</dbReference>
<evidence type="ECO:0000256" key="1">
    <source>
        <dbReference type="PROSITE-ProRule" id="PRU00285"/>
    </source>
</evidence>
<sequence>MPEKPNPFEELDELIERMNDQFGELSQTFEGGSVLSEISVDVADTGEEIVVTADLPGFAEDDIDLRADQESITLSADAETEAVEEDANYHRKERSHQSVSRRVRLPEAVDAAAATASYTNGVLTVTLPKLDPDAPGGHEIDVE</sequence>
<evidence type="ECO:0000313" key="6">
    <source>
        <dbReference type="Proteomes" id="UP000276588"/>
    </source>
</evidence>
<reference evidence="5 6" key="1">
    <citation type="submission" date="2018-06" db="EMBL/GenBank/DDBJ databases">
        <title>Halonotius sp. F13-13 a new haloarchaeeon isolated from a solar saltern from Isla Cristina, Huelva, Spain.</title>
        <authorList>
            <person name="Duran-Viseras A."/>
            <person name="Sanchez-Porro C."/>
            <person name="Ventosa A."/>
        </authorList>
    </citation>
    <scope>NUCLEOTIDE SEQUENCE [LARGE SCALE GENOMIC DNA]</scope>
    <source>
        <strain evidence="5 6">F13-13</strain>
    </source>
</reference>
<protein>
    <submittedName>
        <fullName evidence="5">Hsp20/alpha crystallin family protein</fullName>
    </submittedName>
</protein>
<proteinExistence type="inferred from homology"/>
<comment type="similarity">
    <text evidence="1 2">Belongs to the small heat shock protein (HSP20) family.</text>
</comment>
<dbReference type="InterPro" id="IPR002068">
    <property type="entry name" value="A-crystallin/Hsp20_dom"/>
</dbReference>
<evidence type="ECO:0000259" key="4">
    <source>
        <dbReference type="PROSITE" id="PS01031"/>
    </source>
</evidence>
<dbReference type="PROSITE" id="PS01031">
    <property type="entry name" value="SHSP"/>
    <property type="match status" value="1"/>
</dbReference>
<dbReference type="Proteomes" id="UP000276588">
    <property type="component" value="Unassembled WGS sequence"/>
</dbReference>
<dbReference type="Pfam" id="PF00011">
    <property type="entry name" value="HSP20"/>
    <property type="match status" value="1"/>
</dbReference>
<feature type="compositionally biased region" description="Basic residues" evidence="3">
    <location>
        <begin position="91"/>
        <end position="101"/>
    </location>
</feature>
<comment type="caution">
    <text evidence="5">The sequence shown here is derived from an EMBL/GenBank/DDBJ whole genome shotgun (WGS) entry which is preliminary data.</text>
</comment>
<feature type="region of interest" description="Disordered" evidence="3">
    <location>
        <begin position="78"/>
        <end position="101"/>
    </location>
</feature>
<dbReference type="InterPro" id="IPR031107">
    <property type="entry name" value="Small_HSP"/>
</dbReference>